<accession>A0A2M4B568</accession>
<dbReference type="AlphaFoldDB" id="A0A2M4B568"/>
<dbReference type="EMBL" id="GGFK01014820">
    <property type="protein sequence ID" value="MBW48141.1"/>
    <property type="molecule type" value="Transcribed_RNA"/>
</dbReference>
<evidence type="ECO:0000313" key="2">
    <source>
        <dbReference type="EMBL" id="MBW48141.1"/>
    </source>
</evidence>
<feature type="signal peptide" evidence="1">
    <location>
        <begin position="1"/>
        <end position="20"/>
    </location>
</feature>
<organism evidence="2">
    <name type="scientific">Anopheles triannulatus</name>
    <dbReference type="NCBI Taxonomy" id="58253"/>
    <lineage>
        <taxon>Eukaryota</taxon>
        <taxon>Metazoa</taxon>
        <taxon>Ecdysozoa</taxon>
        <taxon>Arthropoda</taxon>
        <taxon>Hexapoda</taxon>
        <taxon>Insecta</taxon>
        <taxon>Pterygota</taxon>
        <taxon>Neoptera</taxon>
        <taxon>Endopterygota</taxon>
        <taxon>Diptera</taxon>
        <taxon>Nematocera</taxon>
        <taxon>Culicoidea</taxon>
        <taxon>Culicidae</taxon>
        <taxon>Anophelinae</taxon>
        <taxon>Anopheles</taxon>
    </lineage>
</organism>
<proteinExistence type="predicted"/>
<reference evidence="2" key="1">
    <citation type="submission" date="2018-01" db="EMBL/GenBank/DDBJ databases">
        <title>An insight into the sialome of Amazonian anophelines.</title>
        <authorList>
            <person name="Ribeiro J.M."/>
            <person name="Scarpassa V."/>
            <person name="Calvo E."/>
        </authorList>
    </citation>
    <scope>NUCLEOTIDE SEQUENCE</scope>
    <source>
        <tissue evidence="2">Salivary glands</tissue>
    </source>
</reference>
<protein>
    <submittedName>
        <fullName evidence="2">Putative secreted protein</fullName>
    </submittedName>
</protein>
<feature type="chain" id="PRO_5014960525" evidence="1">
    <location>
        <begin position="21"/>
        <end position="228"/>
    </location>
</feature>
<keyword evidence="1" id="KW-0732">Signal</keyword>
<sequence>MPIWRSFLVRRFLLLHSASGCPDFPELSKVTIGGPAIVPAEAELAVEVYFLFIREHIGRSARALHLDLCSFSELQGCSPELVVGLEPTDVLARDVMTDRPYVIRLVRRFQVGSVLGSTECRCSMQVHAMAGTRCILLLSWQRLRRIAHKHSFPAHFQLPLSCARVCVCVCDPLANSYPRSNAADLMVTSMAAWSAGFLGWKGPSEINIVHHTHTRTHTHEVDTVLRVD</sequence>
<name>A0A2M4B568_9DIPT</name>
<evidence type="ECO:0000256" key="1">
    <source>
        <dbReference type="SAM" id="SignalP"/>
    </source>
</evidence>